<dbReference type="PANTHER" id="PTHR30146">
    <property type="entry name" value="LACI-RELATED TRANSCRIPTIONAL REPRESSOR"/>
    <property type="match status" value="1"/>
</dbReference>
<dbReference type="InterPro" id="IPR028082">
    <property type="entry name" value="Peripla_BP_I"/>
</dbReference>
<evidence type="ECO:0000256" key="2">
    <source>
        <dbReference type="ARBA" id="ARBA00023015"/>
    </source>
</evidence>
<evidence type="ECO:0000256" key="4">
    <source>
        <dbReference type="ARBA" id="ARBA00023163"/>
    </source>
</evidence>
<evidence type="ECO:0000313" key="7">
    <source>
        <dbReference type="Proteomes" id="UP000078272"/>
    </source>
</evidence>
<dbReference type="PANTHER" id="PTHR30146:SF148">
    <property type="entry name" value="HTH-TYPE TRANSCRIPTIONAL REPRESSOR PURR-RELATED"/>
    <property type="match status" value="1"/>
</dbReference>
<dbReference type="STRING" id="401562.NS365_07505"/>
<organism evidence="6 7">
    <name type="scientific">Aureimonas ureilytica</name>
    <dbReference type="NCBI Taxonomy" id="401562"/>
    <lineage>
        <taxon>Bacteria</taxon>
        <taxon>Pseudomonadati</taxon>
        <taxon>Pseudomonadota</taxon>
        <taxon>Alphaproteobacteria</taxon>
        <taxon>Hyphomicrobiales</taxon>
        <taxon>Aurantimonadaceae</taxon>
        <taxon>Aureimonas</taxon>
    </lineage>
</organism>
<keyword evidence="3" id="KW-0238">DNA-binding</keyword>
<dbReference type="InterPro" id="IPR046335">
    <property type="entry name" value="LacI/GalR-like_sensor"/>
</dbReference>
<dbReference type="Gene3D" id="3.40.50.2300">
    <property type="match status" value="2"/>
</dbReference>
<keyword evidence="4" id="KW-0804">Transcription</keyword>
<accession>A0A175R3J9</accession>
<dbReference type="PROSITE" id="PS50932">
    <property type="entry name" value="HTH_LACI_2"/>
    <property type="match status" value="1"/>
</dbReference>
<dbReference type="PATRIC" id="fig|401562.3.peg.4466"/>
<comment type="caution">
    <text evidence="6">The sequence shown here is derived from an EMBL/GenBank/DDBJ whole genome shotgun (WGS) entry which is preliminary data.</text>
</comment>
<dbReference type="Pfam" id="PF00356">
    <property type="entry name" value="LacI"/>
    <property type="match status" value="1"/>
</dbReference>
<dbReference type="SMART" id="SM00354">
    <property type="entry name" value="HTH_LACI"/>
    <property type="match status" value="1"/>
</dbReference>
<dbReference type="Gene3D" id="1.10.260.40">
    <property type="entry name" value="lambda repressor-like DNA-binding domains"/>
    <property type="match status" value="1"/>
</dbReference>
<dbReference type="AlphaFoldDB" id="A0A175R3J9"/>
<dbReference type="InterPro" id="IPR010982">
    <property type="entry name" value="Lambda_DNA-bd_dom_sf"/>
</dbReference>
<evidence type="ECO:0000313" key="6">
    <source>
        <dbReference type="EMBL" id="KTQ85274.1"/>
    </source>
</evidence>
<evidence type="ECO:0000259" key="5">
    <source>
        <dbReference type="PROSITE" id="PS50932"/>
    </source>
</evidence>
<dbReference type="CDD" id="cd01392">
    <property type="entry name" value="HTH_LacI"/>
    <property type="match status" value="1"/>
</dbReference>
<dbReference type="RefSeq" id="WP_058636497.1">
    <property type="nucleotide sequence ID" value="NZ_LDPZ01000062.1"/>
</dbReference>
<dbReference type="SUPFAM" id="SSF47413">
    <property type="entry name" value="lambda repressor-like DNA-binding domains"/>
    <property type="match status" value="1"/>
</dbReference>
<reference evidence="6 7" key="1">
    <citation type="journal article" date="2016" name="Front. Microbiol.">
        <title>Genomic Resource of Rice Seed Associated Bacteria.</title>
        <authorList>
            <person name="Midha S."/>
            <person name="Bansal K."/>
            <person name="Sharma S."/>
            <person name="Kumar N."/>
            <person name="Patil P.P."/>
            <person name="Chaudhry V."/>
            <person name="Patil P.B."/>
        </authorList>
    </citation>
    <scope>NUCLEOTIDE SEQUENCE [LARGE SCALE GENOMIC DNA]</scope>
    <source>
        <strain evidence="6 7">NS226</strain>
    </source>
</reference>
<dbReference type="Pfam" id="PF13377">
    <property type="entry name" value="Peripla_BP_3"/>
    <property type="match status" value="1"/>
</dbReference>
<feature type="domain" description="HTH lacI-type" evidence="5">
    <location>
        <begin position="7"/>
        <end position="61"/>
    </location>
</feature>
<evidence type="ECO:0000256" key="1">
    <source>
        <dbReference type="ARBA" id="ARBA00022491"/>
    </source>
</evidence>
<dbReference type="SUPFAM" id="SSF53822">
    <property type="entry name" value="Periplasmic binding protein-like I"/>
    <property type="match status" value="1"/>
</dbReference>
<protein>
    <submittedName>
        <fullName evidence="6">Transcriptional regulator</fullName>
    </submittedName>
</protein>
<dbReference type="EMBL" id="LDPZ01000062">
    <property type="protein sequence ID" value="KTQ85274.1"/>
    <property type="molecule type" value="Genomic_DNA"/>
</dbReference>
<dbReference type="GO" id="GO:0003700">
    <property type="term" value="F:DNA-binding transcription factor activity"/>
    <property type="evidence" value="ECO:0007669"/>
    <property type="project" value="TreeGrafter"/>
</dbReference>
<dbReference type="CDD" id="cd06267">
    <property type="entry name" value="PBP1_LacI_sugar_binding-like"/>
    <property type="match status" value="1"/>
</dbReference>
<sequence length="341" mass="36031">MSRQQTPSIRMVADRAGVSIATVSNVLNGKPNVSAHFADRVRAAVDELGYVADIAASRLRSGKAALVAVIVPDLTNPMFASFVSTLEHEARGDGFDLAVLSSRNDPVEEADRLANVRAWRPGGLIVVPCDGALSSRLPAGLAAPAVVADRIPDDARFDLVAVDNGPSSAAIAAHLAQTGLANCLVVGTSLGISNVRERWEGFLTGAGAMRAQMLEVGFEAEASANLLRKHLSADRPAALFALDHMTSLMTYQLIAAMGLSIPGEIAFASFDEMEWMRLVSPGITAVRQPVEDMAVAAWSLLRGRMAGSDEPQETRRLGCAVSIRGSTQRVPPRRGGRAGKV</sequence>
<dbReference type="Proteomes" id="UP000078272">
    <property type="component" value="Unassembled WGS sequence"/>
</dbReference>
<name>A0A175R3J9_9HYPH</name>
<proteinExistence type="predicted"/>
<dbReference type="OrthoDB" id="7946617at2"/>
<dbReference type="GO" id="GO:0000976">
    <property type="term" value="F:transcription cis-regulatory region binding"/>
    <property type="evidence" value="ECO:0007669"/>
    <property type="project" value="TreeGrafter"/>
</dbReference>
<dbReference type="InterPro" id="IPR000843">
    <property type="entry name" value="HTH_LacI"/>
</dbReference>
<keyword evidence="1" id="KW-0678">Repressor</keyword>
<gene>
    <name evidence="6" type="ORF">NS226_20210</name>
</gene>
<evidence type="ECO:0000256" key="3">
    <source>
        <dbReference type="ARBA" id="ARBA00023125"/>
    </source>
</evidence>
<keyword evidence="2" id="KW-0805">Transcription regulation</keyword>